<reference evidence="3 4" key="1">
    <citation type="journal article" date="2016" name="Mol. Biol. Evol.">
        <title>Comparative Genomics of Early-Diverging Mushroom-Forming Fungi Provides Insights into the Origins of Lignocellulose Decay Capabilities.</title>
        <authorList>
            <person name="Nagy L.G."/>
            <person name="Riley R."/>
            <person name="Tritt A."/>
            <person name="Adam C."/>
            <person name="Daum C."/>
            <person name="Floudas D."/>
            <person name="Sun H."/>
            <person name="Yadav J.S."/>
            <person name="Pangilinan J."/>
            <person name="Larsson K.H."/>
            <person name="Matsuura K."/>
            <person name="Barry K."/>
            <person name="Labutti K."/>
            <person name="Kuo R."/>
            <person name="Ohm R.A."/>
            <person name="Bhattacharya S.S."/>
            <person name="Shirouzu T."/>
            <person name="Yoshinaga Y."/>
            <person name="Martin F.M."/>
            <person name="Grigoriev I.V."/>
            <person name="Hibbett D.S."/>
        </authorList>
    </citation>
    <scope>NUCLEOTIDE SEQUENCE [LARGE SCALE GENOMIC DNA]</scope>
    <source>
        <strain evidence="3 4">HHB12029</strain>
    </source>
</reference>
<sequence>MSPRAYSVETEMPALVRTHSSSSTNSSAPSTPVTESGCPFEFDECAAKAIHDQVEVPISSQTASSQTRRFVAYQPIMMAQPEVVKTNDNSIQSVQKLFLLAMLLVDAFRVLSWVPICLWIIMGEVWVVAEHELQIEVKKAAGSTVAVVGMMIGFLLFITVLGSQRLKARDGMELTTLGWSTGRELASAAFKSENMSRGQLV</sequence>
<dbReference type="Proteomes" id="UP000077266">
    <property type="component" value="Unassembled WGS sequence"/>
</dbReference>
<evidence type="ECO:0000256" key="1">
    <source>
        <dbReference type="SAM" id="MobiDB-lite"/>
    </source>
</evidence>
<feature type="compositionally biased region" description="Low complexity" evidence="1">
    <location>
        <begin position="20"/>
        <end position="32"/>
    </location>
</feature>
<dbReference type="EMBL" id="KV426075">
    <property type="protein sequence ID" value="KZV89323.1"/>
    <property type="molecule type" value="Genomic_DNA"/>
</dbReference>
<dbReference type="InParanoid" id="A0A165FPI3"/>
<proteinExistence type="predicted"/>
<dbReference type="AlphaFoldDB" id="A0A165FPI3"/>
<organism evidence="3 4">
    <name type="scientific">Exidia glandulosa HHB12029</name>
    <dbReference type="NCBI Taxonomy" id="1314781"/>
    <lineage>
        <taxon>Eukaryota</taxon>
        <taxon>Fungi</taxon>
        <taxon>Dikarya</taxon>
        <taxon>Basidiomycota</taxon>
        <taxon>Agaricomycotina</taxon>
        <taxon>Agaricomycetes</taxon>
        <taxon>Auriculariales</taxon>
        <taxon>Exidiaceae</taxon>
        <taxon>Exidia</taxon>
    </lineage>
</organism>
<feature type="transmembrane region" description="Helical" evidence="2">
    <location>
        <begin position="141"/>
        <end position="162"/>
    </location>
</feature>
<evidence type="ECO:0000256" key="2">
    <source>
        <dbReference type="SAM" id="Phobius"/>
    </source>
</evidence>
<keyword evidence="4" id="KW-1185">Reference proteome</keyword>
<gene>
    <name evidence="3" type="ORF">EXIGLDRAFT_796417</name>
</gene>
<name>A0A165FPI3_EXIGL</name>
<keyword evidence="2" id="KW-1133">Transmembrane helix</keyword>
<evidence type="ECO:0000313" key="3">
    <source>
        <dbReference type="EMBL" id="KZV89323.1"/>
    </source>
</evidence>
<keyword evidence="2" id="KW-0472">Membrane</keyword>
<feature type="transmembrane region" description="Helical" evidence="2">
    <location>
        <begin position="97"/>
        <end position="121"/>
    </location>
</feature>
<accession>A0A165FPI3</accession>
<evidence type="ECO:0000313" key="4">
    <source>
        <dbReference type="Proteomes" id="UP000077266"/>
    </source>
</evidence>
<feature type="region of interest" description="Disordered" evidence="1">
    <location>
        <begin position="1"/>
        <end position="35"/>
    </location>
</feature>
<protein>
    <submittedName>
        <fullName evidence="3">Uncharacterized protein</fullName>
    </submittedName>
</protein>
<keyword evidence="2" id="KW-0812">Transmembrane</keyword>